<comment type="caution">
    <text evidence="1">The sequence shown here is derived from an EMBL/GenBank/DDBJ whole genome shotgun (WGS) entry which is preliminary data.</text>
</comment>
<evidence type="ECO:0000313" key="1">
    <source>
        <dbReference type="EMBL" id="KAK2088549.1"/>
    </source>
</evidence>
<sequence>MTKGTAKLALLFPRCLMRTNELQASSLSAEAGDQCSLRSCTDVLPPFFLLASRRASLSVQPTALRDESRATPAPPSACPACPDCLSPLEASGQWGVECCLLDRGWARPPGTVRLAPPPGR</sequence>
<gene>
    <name evidence="1" type="ORF">P7K49_034456</name>
</gene>
<name>A0ABQ9TUT1_SAGOE</name>
<dbReference type="EMBL" id="JASSZA010000019">
    <property type="protein sequence ID" value="KAK2088549.1"/>
    <property type="molecule type" value="Genomic_DNA"/>
</dbReference>
<dbReference type="Proteomes" id="UP001266305">
    <property type="component" value="Unassembled WGS sequence"/>
</dbReference>
<proteinExistence type="predicted"/>
<accession>A0ABQ9TUT1</accession>
<keyword evidence="2" id="KW-1185">Reference proteome</keyword>
<evidence type="ECO:0000313" key="2">
    <source>
        <dbReference type="Proteomes" id="UP001266305"/>
    </source>
</evidence>
<protein>
    <submittedName>
        <fullName evidence="1">Uncharacterized protein</fullName>
    </submittedName>
</protein>
<organism evidence="1 2">
    <name type="scientific">Saguinus oedipus</name>
    <name type="common">Cotton-top tamarin</name>
    <name type="synonym">Oedipomidas oedipus</name>
    <dbReference type="NCBI Taxonomy" id="9490"/>
    <lineage>
        <taxon>Eukaryota</taxon>
        <taxon>Metazoa</taxon>
        <taxon>Chordata</taxon>
        <taxon>Craniata</taxon>
        <taxon>Vertebrata</taxon>
        <taxon>Euteleostomi</taxon>
        <taxon>Mammalia</taxon>
        <taxon>Eutheria</taxon>
        <taxon>Euarchontoglires</taxon>
        <taxon>Primates</taxon>
        <taxon>Haplorrhini</taxon>
        <taxon>Platyrrhini</taxon>
        <taxon>Cebidae</taxon>
        <taxon>Callitrichinae</taxon>
        <taxon>Saguinus</taxon>
    </lineage>
</organism>
<reference evidence="1 2" key="1">
    <citation type="submission" date="2023-05" db="EMBL/GenBank/DDBJ databases">
        <title>B98-5 Cell Line De Novo Hybrid Assembly: An Optical Mapping Approach.</title>
        <authorList>
            <person name="Kananen K."/>
            <person name="Auerbach J.A."/>
            <person name="Kautto E."/>
            <person name="Blachly J.S."/>
        </authorList>
    </citation>
    <scope>NUCLEOTIDE SEQUENCE [LARGE SCALE GENOMIC DNA]</scope>
    <source>
        <strain evidence="1">B95-8</strain>
        <tissue evidence="1">Cell line</tissue>
    </source>
</reference>